<evidence type="ECO:0000313" key="1">
    <source>
        <dbReference type="EMBL" id="DAE14458.1"/>
    </source>
</evidence>
<organism evidence="1">
    <name type="scientific">Siphoviridae sp. ctHiz26</name>
    <dbReference type="NCBI Taxonomy" id="2825423"/>
    <lineage>
        <taxon>Viruses</taxon>
        <taxon>Duplodnaviria</taxon>
        <taxon>Heunggongvirae</taxon>
        <taxon>Uroviricota</taxon>
        <taxon>Caudoviricetes</taxon>
    </lineage>
</organism>
<name>A0A8S5Q672_9CAUD</name>
<sequence>MIDEKKITEASDAYIGYPKEVDEGVETSMRRDAFRAGVEWFKQALWHDASEEPQVAKQILVQWLNEGEVDYEVDWVYPGVDWCIYVKNNNIIKWCYIDNLH</sequence>
<protein>
    <submittedName>
        <fullName evidence="1">Uncharacterized protein</fullName>
    </submittedName>
</protein>
<reference evidence="1" key="1">
    <citation type="journal article" date="2021" name="Proc. Natl. Acad. Sci. U.S.A.">
        <title>A Catalog of Tens of Thousands of Viruses from Human Metagenomes Reveals Hidden Associations with Chronic Diseases.</title>
        <authorList>
            <person name="Tisza M.J."/>
            <person name="Buck C.B."/>
        </authorList>
    </citation>
    <scope>NUCLEOTIDE SEQUENCE</scope>
    <source>
        <strain evidence="1">CtHiz26</strain>
    </source>
</reference>
<proteinExistence type="predicted"/>
<accession>A0A8S5Q672</accession>
<dbReference type="EMBL" id="BK015583">
    <property type="protein sequence ID" value="DAE14458.1"/>
    <property type="molecule type" value="Genomic_DNA"/>
</dbReference>